<dbReference type="EMBL" id="JAIWYP010000002">
    <property type="protein sequence ID" value="KAH3867049.1"/>
    <property type="molecule type" value="Genomic_DNA"/>
</dbReference>
<gene>
    <name evidence="1" type="ORF">DPMN_030174</name>
</gene>
<evidence type="ECO:0000313" key="1">
    <source>
        <dbReference type="EMBL" id="KAH3867049.1"/>
    </source>
</evidence>
<reference evidence="1" key="1">
    <citation type="journal article" date="2019" name="bioRxiv">
        <title>The Genome of the Zebra Mussel, Dreissena polymorpha: A Resource for Invasive Species Research.</title>
        <authorList>
            <person name="McCartney M.A."/>
            <person name="Auch B."/>
            <person name="Kono T."/>
            <person name="Mallez S."/>
            <person name="Zhang Y."/>
            <person name="Obille A."/>
            <person name="Becker A."/>
            <person name="Abrahante J.E."/>
            <person name="Garbe J."/>
            <person name="Badalamenti J.P."/>
            <person name="Herman A."/>
            <person name="Mangelson H."/>
            <person name="Liachko I."/>
            <person name="Sullivan S."/>
            <person name="Sone E.D."/>
            <person name="Koren S."/>
            <person name="Silverstein K.A.T."/>
            <person name="Beckman K.B."/>
            <person name="Gohl D.M."/>
        </authorList>
    </citation>
    <scope>NUCLEOTIDE SEQUENCE</scope>
    <source>
        <strain evidence="1">Duluth1</strain>
        <tissue evidence="1">Whole animal</tissue>
    </source>
</reference>
<reference evidence="1" key="2">
    <citation type="submission" date="2020-11" db="EMBL/GenBank/DDBJ databases">
        <authorList>
            <person name="McCartney M.A."/>
            <person name="Auch B."/>
            <person name="Kono T."/>
            <person name="Mallez S."/>
            <person name="Becker A."/>
            <person name="Gohl D.M."/>
            <person name="Silverstein K.A.T."/>
            <person name="Koren S."/>
            <person name="Bechman K.B."/>
            <person name="Herman A."/>
            <person name="Abrahante J.E."/>
            <person name="Garbe J."/>
        </authorList>
    </citation>
    <scope>NUCLEOTIDE SEQUENCE</scope>
    <source>
        <strain evidence="1">Duluth1</strain>
        <tissue evidence="1">Whole animal</tissue>
    </source>
</reference>
<name>A0A9D4LZY3_DREPO</name>
<keyword evidence="2" id="KW-1185">Reference proteome</keyword>
<organism evidence="1 2">
    <name type="scientific">Dreissena polymorpha</name>
    <name type="common">Zebra mussel</name>
    <name type="synonym">Mytilus polymorpha</name>
    <dbReference type="NCBI Taxonomy" id="45954"/>
    <lineage>
        <taxon>Eukaryota</taxon>
        <taxon>Metazoa</taxon>
        <taxon>Spiralia</taxon>
        <taxon>Lophotrochozoa</taxon>
        <taxon>Mollusca</taxon>
        <taxon>Bivalvia</taxon>
        <taxon>Autobranchia</taxon>
        <taxon>Heteroconchia</taxon>
        <taxon>Euheterodonta</taxon>
        <taxon>Imparidentia</taxon>
        <taxon>Neoheterodontei</taxon>
        <taxon>Myida</taxon>
        <taxon>Dreissenoidea</taxon>
        <taxon>Dreissenidae</taxon>
        <taxon>Dreissena</taxon>
    </lineage>
</organism>
<accession>A0A9D4LZY3</accession>
<proteinExistence type="predicted"/>
<comment type="caution">
    <text evidence="1">The sequence shown here is derived from an EMBL/GenBank/DDBJ whole genome shotgun (WGS) entry which is preliminary data.</text>
</comment>
<sequence length="77" mass="8843">MVSTDNTSVVVYIQAQGCIHDHPLYLETRNLLVLCKNFNNSLSFKHIPGRLYALSNSLSCKNQFLLSDWTFHQELTN</sequence>
<evidence type="ECO:0000313" key="2">
    <source>
        <dbReference type="Proteomes" id="UP000828390"/>
    </source>
</evidence>
<dbReference type="Proteomes" id="UP000828390">
    <property type="component" value="Unassembled WGS sequence"/>
</dbReference>
<protein>
    <submittedName>
        <fullName evidence="1">Uncharacterized protein</fullName>
    </submittedName>
</protein>
<dbReference type="AlphaFoldDB" id="A0A9D4LZY3"/>